<sequence length="113" mass="12967">MIHVYLDDFRACPPGFVLARNLEECLLLLQEYEVDVLSLDYDLGWGFPNGLEVVRAMISLRAYPKRIFLHTSSDAGRKHMYEMLYQQKPDHVALVNGPVPPELLMELAHPAKE</sequence>
<evidence type="ECO:0000313" key="2">
    <source>
        <dbReference type="EMBL" id="MUG69609.1"/>
    </source>
</evidence>
<dbReference type="RefSeq" id="WP_054796426.1">
    <property type="nucleotide sequence ID" value="NZ_JARTHJ010000141.1"/>
</dbReference>
<keyword evidence="2" id="KW-0132">Cell division</keyword>
<proteinExistence type="predicted"/>
<dbReference type="InterPro" id="IPR046909">
    <property type="entry name" value="cREC_REC"/>
</dbReference>
<keyword evidence="2" id="KW-0131">Cell cycle</keyword>
<keyword evidence="3" id="KW-1185">Reference proteome</keyword>
<reference evidence="2 3" key="1">
    <citation type="submission" date="2019-11" db="EMBL/GenBank/DDBJ databases">
        <title>Draft genome sequences of five Paenibacillus species of dairy origin.</title>
        <authorList>
            <person name="Olajide A.M."/>
            <person name="Chen S."/>
            <person name="Lapointe G."/>
        </authorList>
    </citation>
    <scope>NUCLEOTIDE SEQUENCE [LARGE SCALE GENOMIC DNA]</scope>
    <source>
        <strain evidence="2 3">2CS3</strain>
    </source>
</reference>
<dbReference type="AlphaFoldDB" id="A0A7X3CS43"/>
<name>A0A7X3CS43_9BACL</name>
<dbReference type="Pfam" id="PF20274">
    <property type="entry name" value="cREC_REC"/>
    <property type="match status" value="1"/>
</dbReference>
<dbReference type="GO" id="GO:0051301">
    <property type="term" value="P:cell division"/>
    <property type="evidence" value="ECO:0007669"/>
    <property type="project" value="UniProtKB-KW"/>
</dbReference>
<dbReference type="EMBL" id="WNZX01000002">
    <property type="protein sequence ID" value="MUG69609.1"/>
    <property type="molecule type" value="Genomic_DNA"/>
</dbReference>
<organism evidence="2 3">
    <name type="scientific">Paenibacillus validus</name>
    <dbReference type="NCBI Taxonomy" id="44253"/>
    <lineage>
        <taxon>Bacteria</taxon>
        <taxon>Bacillati</taxon>
        <taxon>Bacillota</taxon>
        <taxon>Bacilli</taxon>
        <taxon>Bacillales</taxon>
        <taxon>Paenibacillaceae</taxon>
        <taxon>Paenibacillus</taxon>
    </lineage>
</organism>
<accession>A0A7X3CS43</accession>
<gene>
    <name evidence="2" type="ORF">GNP93_02845</name>
</gene>
<protein>
    <submittedName>
        <fullName evidence="2">Cell division protein FtsJ</fullName>
    </submittedName>
</protein>
<evidence type="ECO:0000313" key="3">
    <source>
        <dbReference type="Proteomes" id="UP000450917"/>
    </source>
</evidence>
<dbReference type="Proteomes" id="UP000450917">
    <property type="component" value="Unassembled WGS sequence"/>
</dbReference>
<comment type="caution">
    <text evidence="2">The sequence shown here is derived from an EMBL/GenBank/DDBJ whole genome shotgun (WGS) entry which is preliminary data.</text>
</comment>
<evidence type="ECO:0000259" key="1">
    <source>
        <dbReference type="Pfam" id="PF20274"/>
    </source>
</evidence>
<feature type="domain" description="Cyclic-phosphate processing Receiver" evidence="1">
    <location>
        <begin position="2"/>
        <end position="86"/>
    </location>
</feature>